<keyword evidence="12" id="KW-1185">Reference proteome</keyword>
<evidence type="ECO:0000256" key="7">
    <source>
        <dbReference type="ARBA" id="ARBA00022989"/>
    </source>
</evidence>
<feature type="transmembrane region" description="Helical" evidence="10">
    <location>
        <begin position="50"/>
        <end position="69"/>
    </location>
</feature>
<evidence type="ECO:0000256" key="5">
    <source>
        <dbReference type="ARBA" id="ARBA00022692"/>
    </source>
</evidence>
<evidence type="ECO:0000313" key="12">
    <source>
        <dbReference type="Proteomes" id="UP000655830"/>
    </source>
</evidence>
<dbReference type="Proteomes" id="UP000655830">
    <property type="component" value="Unassembled WGS sequence"/>
</dbReference>
<feature type="transmembrane region" description="Helical" evidence="10">
    <location>
        <begin position="365"/>
        <end position="389"/>
    </location>
</feature>
<evidence type="ECO:0000313" key="11">
    <source>
        <dbReference type="EMBL" id="MBC8579185.1"/>
    </source>
</evidence>
<feature type="transmembrane region" description="Helical" evidence="10">
    <location>
        <begin position="139"/>
        <end position="157"/>
    </location>
</feature>
<evidence type="ECO:0000256" key="2">
    <source>
        <dbReference type="ARBA" id="ARBA00022448"/>
    </source>
</evidence>
<keyword evidence="3" id="KW-1003">Cell membrane</keyword>
<feature type="transmembrane region" description="Helical" evidence="10">
    <location>
        <begin position="316"/>
        <end position="345"/>
    </location>
</feature>
<keyword evidence="2" id="KW-0813">Transport</keyword>
<dbReference type="RefSeq" id="WP_177668886.1">
    <property type="nucleotide sequence ID" value="NZ_JACRSY010000008.1"/>
</dbReference>
<accession>A0A926I8Y4</accession>
<dbReference type="InterPro" id="IPR004772">
    <property type="entry name" value="TrkH"/>
</dbReference>
<evidence type="ECO:0000256" key="8">
    <source>
        <dbReference type="ARBA" id="ARBA00023065"/>
    </source>
</evidence>
<evidence type="ECO:0000256" key="10">
    <source>
        <dbReference type="SAM" id="Phobius"/>
    </source>
</evidence>
<proteinExistence type="predicted"/>
<dbReference type="NCBIfam" id="TIGR00933">
    <property type="entry name" value="2a38"/>
    <property type="match status" value="1"/>
</dbReference>
<evidence type="ECO:0000256" key="3">
    <source>
        <dbReference type="ARBA" id="ARBA00022475"/>
    </source>
</evidence>
<feature type="transmembrane region" description="Helical" evidence="10">
    <location>
        <begin position="81"/>
        <end position="103"/>
    </location>
</feature>
<keyword evidence="8" id="KW-0406">Ion transport</keyword>
<gene>
    <name evidence="11" type="ORF">H8718_06545</name>
</gene>
<keyword evidence="9 10" id="KW-0472">Membrane</keyword>
<dbReference type="PANTHER" id="PTHR32024:SF1">
    <property type="entry name" value="KTR SYSTEM POTASSIUM UPTAKE PROTEIN B"/>
    <property type="match status" value="1"/>
</dbReference>
<feature type="transmembrane region" description="Helical" evidence="10">
    <location>
        <begin position="196"/>
        <end position="217"/>
    </location>
</feature>
<dbReference type="GO" id="GO:0005886">
    <property type="term" value="C:plasma membrane"/>
    <property type="evidence" value="ECO:0007669"/>
    <property type="project" value="UniProtKB-SubCell"/>
</dbReference>
<dbReference type="EMBL" id="JACRSY010000008">
    <property type="protein sequence ID" value="MBC8579185.1"/>
    <property type="molecule type" value="Genomic_DNA"/>
</dbReference>
<dbReference type="Pfam" id="PF02386">
    <property type="entry name" value="TrkH"/>
    <property type="match status" value="1"/>
</dbReference>
<keyword evidence="5 10" id="KW-0812">Transmembrane</keyword>
<evidence type="ECO:0000256" key="9">
    <source>
        <dbReference type="ARBA" id="ARBA00023136"/>
    </source>
</evidence>
<dbReference type="PANTHER" id="PTHR32024">
    <property type="entry name" value="TRK SYSTEM POTASSIUM UPTAKE PROTEIN TRKG-RELATED"/>
    <property type="match status" value="1"/>
</dbReference>
<protein>
    <submittedName>
        <fullName evidence="11">Trk family potassium uptake protein</fullName>
    </submittedName>
</protein>
<comment type="subcellular location">
    <subcellularLocation>
        <location evidence="1">Cell membrane</location>
        <topology evidence="1">Multi-pass membrane protein</topology>
    </subcellularLocation>
</comment>
<sequence length="468" mass="50473">MNNVNEQHGIFRSSLGPSQILVAGFLMVILVATVLLMLPISSQSGQTTGFIDALFTSTSAVCVTGLVVVNTLEYWSLFGKIVILFCIQIGGLGFMSLVSMIFVFMGKKITLKNRLLMQEAFSFNTTAGIVRFAKAVVQLTFLVEGIGAILLSLVFIPEHGLIKGIGYSIFHAISAFCNAGFDLVGSNSLVPYVGNGIINFTIMGLIIASGLGFSVWIDTYNIIKMKRQSAEHFTWKQAFYKLSLHTKLVWTITIILIVIGFVFFFLVEYNNPATLGALSLKDKIYAALFQSVAPRTAGFNTLPLAELTPASQLMSVILMFIGGSPAGTAGGVKTVTIGVLVLCALSTIKGRENTVVYKRRIPMAVIARALTVVIIAIVVVLGTLMILTVTEDAAFMELLFEVVSAFGTVGSTLGITTSLTPIGKIIIIMLMFIGRLGTITIAVALMVRQGKTKEKHIIQYPEEKVLVG</sequence>
<feature type="transmembrane region" description="Helical" evidence="10">
    <location>
        <begin position="20"/>
        <end position="38"/>
    </location>
</feature>
<evidence type="ECO:0000256" key="4">
    <source>
        <dbReference type="ARBA" id="ARBA00022538"/>
    </source>
</evidence>
<organism evidence="11 12">
    <name type="scientific">Zhenhengia yiwuensis</name>
    <dbReference type="NCBI Taxonomy" id="2763666"/>
    <lineage>
        <taxon>Bacteria</taxon>
        <taxon>Bacillati</taxon>
        <taxon>Bacillota</taxon>
        <taxon>Clostridia</taxon>
        <taxon>Lachnospirales</taxon>
        <taxon>Lachnospiraceae</taxon>
        <taxon>Zhenhengia</taxon>
    </lineage>
</organism>
<evidence type="ECO:0000256" key="6">
    <source>
        <dbReference type="ARBA" id="ARBA00022958"/>
    </source>
</evidence>
<feature type="transmembrane region" description="Helical" evidence="10">
    <location>
        <begin position="425"/>
        <end position="447"/>
    </location>
</feature>
<name>A0A926I8Y4_9FIRM</name>
<evidence type="ECO:0000256" key="1">
    <source>
        <dbReference type="ARBA" id="ARBA00004651"/>
    </source>
</evidence>
<dbReference type="InterPro" id="IPR003445">
    <property type="entry name" value="Cat_transpt"/>
</dbReference>
<keyword evidence="6" id="KW-0630">Potassium</keyword>
<dbReference type="GO" id="GO:0015379">
    <property type="term" value="F:potassium:chloride symporter activity"/>
    <property type="evidence" value="ECO:0007669"/>
    <property type="project" value="InterPro"/>
</dbReference>
<keyword evidence="4" id="KW-0633">Potassium transport</keyword>
<keyword evidence="7 10" id="KW-1133">Transmembrane helix</keyword>
<comment type="caution">
    <text evidence="11">The sequence shown here is derived from an EMBL/GenBank/DDBJ whole genome shotgun (WGS) entry which is preliminary data.</text>
</comment>
<dbReference type="AlphaFoldDB" id="A0A926I8Y4"/>
<reference evidence="11" key="1">
    <citation type="submission" date="2020-08" db="EMBL/GenBank/DDBJ databases">
        <title>Genome public.</title>
        <authorList>
            <person name="Liu C."/>
            <person name="Sun Q."/>
        </authorList>
    </citation>
    <scope>NUCLEOTIDE SEQUENCE</scope>
    <source>
        <strain evidence="11">NSJ-12</strain>
    </source>
</reference>
<feature type="transmembrane region" description="Helical" evidence="10">
    <location>
        <begin position="248"/>
        <end position="267"/>
    </location>
</feature>